<dbReference type="EMBL" id="BOOC01000001">
    <property type="protein sequence ID" value="GIH37423.1"/>
    <property type="molecule type" value="Genomic_DNA"/>
</dbReference>
<keyword evidence="4" id="KW-1185">Reference proteome</keyword>
<name>A0ABQ4FRJ1_9ACTN</name>
<evidence type="ECO:0000256" key="2">
    <source>
        <dbReference type="SAM" id="MobiDB-lite"/>
    </source>
</evidence>
<protein>
    <recommendedName>
        <fullName evidence="5">Tyr recombinase domain-containing protein</fullName>
    </recommendedName>
</protein>
<keyword evidence="1" id="KW-0233">DNA recombination</keyword>
<sequence length="78" mass="8459">MIAVRKPVAAASWSPRAARPPARCTSGVDIVIVAEYLGHSDPAFTLRTYTHLMPSAIVRARRAMDAFFNDGAYALDVP</sequence>
<dbReference type="InterPro" id="IPR011010">
    <property type="entry name" value="DNA_brk_join_enz"/>
</dbReference>
<feature type="region of interest" description="Disordered" evidence="2">
    <location>
        <begin position="1"/>
        <end position="20"/>
    </location>
</feature>
<dbReference type="Gene3D" id="1.10.443.10">
    <property type="entry name" value="Intergrase catalytic core"/>
    <property type="match status" value="1"/>
</dbReference>
<dbReference type="InterPro" id="IPR013762">
    <property type="entry name" value="Integrase-like_cat_sf"/>
</dbReference>
<evidence type="ECO:0000313" key="3">
    <source>
        <dbReference type="EMBL" id="GIH37423.1"/>
    </source>
</evidence>
<feature type="compositionally biased region" description="Low complexity" evidence="2">
    <location>
        <begin position="9"/>
        <end position="20"/>
    </location>
</feature>
<dbReference type="SUPFAM" id="SSF56349">
    <property type="entry name" value="DNA breaking-rejoining enzymes"/>
    <property type="match status" value="1"/>
</dbReference>
<evidence type="ECO:0008006" key="5">
    <source>
        <dbReference type="Google" id="ProtNLM"/>
    </source>
</evidence>
<proteinExistence type="predicted"/>
<organism evidence="3 4">
    <name type="scientific">Microbispora corallina</name>
    <dbReference type="NCBI Taxonomy" id="83302"/>
    <lineage>
        <taxon>Bacteria</taxon>
        <taxon>Bacillati</taxon>
        <taxon>Actinomycetota</taxon>
        <taxon>Actinomycetes</taxon>
        <taxon>Streptosporangiales</taxon>
        <taxon>Streptosporangiaceae</taxon>
        <taxon>Microbispora</taxon>
    </lineage>
</organism>
<dbReference type="Proteomes" id="UP000603904">
    <property type="component" value="Unassembled WGS sequence"/>
</dbReference>
<reference evidence="3 4" key="1">
    <citation type="submission" date="2021-01" db="EMBL/GenBank/DDBJ databases">
        <title>Whole genome shotgun sequence of Microbispora corallina NBRC 16416.</title>
        <authorList>
            <person name="Komaki H."/>
            <person name="Tamura T."/>
        </authorList>
    </citation>
    <scope>NUCLEOTIDE SEQUENCE [LARGE SCALE GENOMIC DNA]</scope>
    <source>
        <strain evidence="3 4">NBRC 16416</strain>
    </source>
</reference>
<comment type="caution">
    <text evidence="3">The sequence shown here is derived from an EMBL/GenBank/DDBJ whole genome shotgun (WGS) entry which is preliminary data.</text>
</comment>
<gene>
    <name evidence="3" type="ORF">Mco01_04230</name>
</gene>
<accession>A0ABQ4FRJ1</accession>
<evidence type="ECO:0000256" key="1">
    <source>
        <dbReference type="ARBA" id="ARBA00023172"/>
    </source>
</evidence>
<evidence type="ECO:0000313" key="4">
    <source>
        <dbReference type="Proteomes" id="UP000603904"/>
    </source>
</evidence>